<evidence type="ECO:0000256" key="1">
    <source>
        <dbReference type="SAM" id="SignalP"/>
    </source>
</evidence>
<keyword evidence="3" id="KW-1185">Reference proteome</keyword>
<feature type="chain" id="PRO_5019447356" description="Peptidase A1 domain-containing protein" evidence="1">
    <location>
        <begin position="19"/>
        <end position="205"/>
    </location>
</feature>
<keyword evidence="1" id="KW-0732">Signal</keyword>
<evidence type="ECO:0008006" key="4">
    <source>
        <dbReference type="Google" id="ProtNLM"/>
    </source>
</evidence>
<sequence length="205" mass="22466">MSPLLLLFICSAPISSFGSVVTLYGVSPTYAEPTNTLDLPPLTFHRDLREKFSAINPSPGSDVTTYVVEDVESNGYWVDIRSTATYTAYATPFTSTYTLVQGASTMSAHFDSGTNHVETRLPEGLRAILAAEETLNCTFNVEKNEGDCVDVDILPYRVPETTVTATDSYTGVLVPIDIHGAQDYHILTDSVKLLTKYEPRDVVEN</sequence>
<name>A0A409YSP5_9AGAR</name>
<protein>
    <recommendedName>
        <fullName evidence="4">Peptidase A1 domain-containing protein</fullName>
    </recommendedName>
</protein>
<evidence type="ECO:0000313" key="2">
    <source>
        <dbReference type="EMBL" id="PPR06037.1"/>
    </source>
</evidence>
<accession>A0A409YSP5</accession>
<evidence type="ECO:0000313" key="3">
    <source>
        <dbReference type="Proteomes" id="UP000284842"/>
    </source>
</evidence>
<organism evidence="2 3">
    <name type="scientific">Panaeolus cyanescens</name>
    <dbReference type="NCBI Taxonomy" id="181874"/>
    <lineage>
        <taxon>Eukaryota</taxon>
        <taxon>Fungi</taxon>
        <taxon>Dikarya</taxon>
        <taxon>Basidiomycota</taxon>
        <taxon>Agaricomycotina</taxon>
        <taxon>Agaricomycetes</taxon>
        <taxon>Agaricomycetidae</taxon>
        <taxon>Agaricales</taxon>
        <taxon>Agaricineae</taxon>
        <taxon>Galeropsidaceae</taxon>
        <taxon>Panaeolus</taxon>
    </lineage>
</organism>
<gene>
    <name evidence="2" type="ORF">CVT24_004707</name>
</gene>
<comment type="caution">
    <text evidence="2">The sequence shown here is derived from an EMBL/GenBank/DDBJ whole genome shotgun (WGS) entry which is preliminary data.</text>
</comment>
<dbReference type="InParanoid" id="A0A409YSP5"/>
<dbReference type="Proteomes" id="UP000284842">
    <property type="component" value="Unassembled WGS sequence"/>
</dbReference>
<feature type="signal peptide" evidence="1">
    <location>
        <begin position="1"/>
        <end position="18"/>
    </location>
</feature>
<dbReference type="EMBL" id="NHTK01000717">
    <property type="protein sequence ID" value="PPR06037.1"/>
    <property type="molecule type" value="Genomic_DNA"/>
</dbReference>
<reference evidence="2 3" key="1">
    <citation type="journal article" date="2018" name="Evol. Lett.">
        <title>Horizontal gene cluster transfer increased hallucinogenic mushroom diversity.</title>
        <authorList>
            <person name="Reynolds H.T."/>
            <person name="Vijayakumar V."/>
            <person name="Gluck-Thaler E."/>
            <person name="Korotkin H.B."/>
            <person name="Matheny P.B."/>
            <person name="Slot J.C."/>
        </authorList>
    </citation>
    <scope>NUCLEOTIDE SEQUENCE [LARGE SCALE GENOMIC DNA]</scope>
    <source>
        <strain evidence="2 3">2629</strain>
    </source>
</reference>
<proteinExistence type="predicted"/>
<dbReference type="AlphaFoldDB" id="A0A409YSP5"/>